<evidence type="ECO:0000256" key="1">
    <source>
        <dbReference type="SAM" id="MobiDB-lite"/>
    </source>
</evidence>
<feature type="region of interest" description="Disordered" evidence="1">
    <location>
        <begin position="42"/>
        <end position="71"/>
    </location>
</feature>
<evidence type="ECO:0000313" key="3">
    <source>
        <dbReference type="Proteomes" id="UP001341840"/>
    </source>
</evidence>
<feature type="compositionally biased region" description="Basic and acidic residues" evidence="1">
    <location>
        <begin position="51"/>
        <end position="64"/>
    </location>
</feature>
<dbReference type="EMBL" id="JASCZI010152071">
    <property type="protein sequence ID" value="MED6175328.1"/>
    <property type="molecule type" value="Genomic_DNA"/>
</dbReference>
<reference evidence="2 3" key="1">
    <citation type="journal article" date="2023" name="Plants (Basel)">
        <title>Bridging the Gap: Combining Genomics and Transcriptomics Approaches to Understand Stylosanthes scabra, an Orphan Legume from the Brazilian Caatinga.</title>
        <authorList>
            <person name="Ferreira-Neto J.R.C."/>
            <person name="da Silva M.D."/>
            <person name="Binneck E."/>
            <person name="de Melo N.F."/>
            <person name="da Silva R.H."/>
            <person name="de Melo A.L.T.M."/>
            <person name="Pandolfi V."/>
            <person name="Bustamante F.O."/>
            <person name="Brasileiro-Vidal A.C."/>
            <person name="Benko-Iseppon A.M."/>
        </authorList>
    </citation>
    <scope>NUCLEOTIDE SEQUENCE [LARGE SCALE GENOMIC DNA]</scope>
    <source>
        <tissue evidence="2">Leaves</tissue>
    </source>
</reference>
<proteinExistence type="predicted"/>
<gene>
    <name evidence="2" type="ORF">PIB30_077304</name>
</gene>
<keyword evidence="3" id="KW-1185">Reference proteome</keyword>
<name>A0ABU6VT64_9FABA</name>
<evidence type="ECO:0000313" key="2">
    <source>
        <dbReference type="EMBL" id="MED6175328.1"/>
    </source>
</evidence>
<organism evidence="2 3">
    <name type="scientific">Stylosanthes scabra</name>
    <dbReference type="NCBI Taxonomy" id="79078"/>
    <lineage>
        <taxon>Eukaryota</taxon>
        <taxon>Viridiplantae</taxon>
        <taxon>Streptophyta</taxon>
        <taxon>Embryophyta</taxon>
        <taxon>Tracheophyta</taxon>
        <taxon>Spermatophyta</taxon>
        <taxon>Magnoliopsida</taxon>
        <taxon>eudicotyledons</taxon>
        <taxon>Gunneridae</taxon>
        <taxon>Pentapetalae</taxon>
        <taxon>rosids</taxon>
        <taxon>fabids</taxon>
        <taxon>Fabales</taxon>
        <taxon>Fabaceae</taxon>
        <taxon>Papilionoideae</taxon>
        <taxon>50 kb inversion clade</taxon>
        <taxon>dalbergioids sensu lato</taxon>
        <taxon>Dalbergieae</taxon>
        <taxon>Pterocarpus clade</taxon>
        <taxon>Stylosanthes</taxon>
    </lineage>
</organism>
<sequence>MRCSQFIKAKCNMERQNMYMQQLLVDNITNHSIRGMESQGEAYFTNQPSPNRREGGEQNQDHAIEGLNNPPKLLDHQDAFGNIKHNNDNMYNANLWSYRDRTRMTRTFYDKGRKTFQKATSITLYIVEFPGDDEVMQDTTRAPVIEGTWEMELIQKISHCLQIKRKREDSGKMKKGSLRSKERSFEAFLPRVTRIGGIHKLPDQA</sequence>
<dbReference type="Proteomes" id="UP001341840">
    <property type="component" value="Unassembled WGS sequence"/>
</dbReference>
<protein>
    <submittedName>
        <fullName evidence="2">Uncharacterized protein</fullName>
    </submittedName>
</protein>
<comment type="caution">
    <text evidence="2">The sequence shown here is derived from an EMBL/GenBank/DDBJ whole genome shotgun (WGS) entry which is preliminary data.</text>
</comment>
<accession>A0ABU6VT64</accession>